<evidence type="ECO:0000313" key="2">
    <source>
        <dbReference type="Proteomes" id="UP001281147"/>
    </source>
</evidence>
<sequence>MPEETTNLESLRCVPPEEDQVPLAATVLCGLHQTCFRVADSGSNNGLLKKDRPGRQANCQSAALGSRQQGEQLRSSALLVTNNISAGRLDILHPLESNDIQFEIQRYFLHVNHYFPVFSRDRFNSCVADSSDPLHDGNSLSSACISAMLACLYHNQRMSDSCQESSSVDATAVERLREHALSVAKHVIVGPPTLLGVQLLAVIVANSACEQSRRGIAANLLAAAIRMAFSLRLHRLDEAANISVAERLEKIRVFWCLYVLDMELAIRNNAPAFIQDDDILVIEPQKISSDRCGLVVSNLDDGKMLNLFAARQRLARAAAKIWKELHTFRGQHCPQSQRTEAVVRLNSSVASWRSEWFDYGPATELVQRWPKRDTAKI</sequence>
<gene>
    <name evidence="1" type="ORF">LTR37_006470</name>
</gene>
<name>A0ACC3NGC3_9PEZI</name>
<protein>
    <submittedName>
        <fullName evidence="1">Uncharacterized protein</fullName>
    </submittedName>
</protein>
<dbReference type="Proteomes" id="UP001281147">
    <property type="component" value="Unassembled WGS sequence"/>
</dbReference>
<comment type="caution">
    <text evidence="1">The sequence shown here is derived from an EMBL/GenBank/DDBJ whole genome shotgun (WGS) entry which is preliminary data.</text>
</comment>
<organism evidence="1 2">
    <name type="scientific">Vermiconidia calcicola</name>
    <dbReference type="NCBI Taxonomy" id="1690605"/>
    <lineage>
        <taxon>Eukaryota</taxon>
        <taxon>Fungi</taxon>
        <taxon>Dikarya</taxon>
        <taxon>Ascomycota</taxon>
        <taxon>Pezizomycotina</taxon>
        <taxon>Dothideomycetes</taxon>
        <taxon>Dothideomycetidae</taxon>
        <taxon>Mycosphaerellales</taxon>
        <taxon>Extremaceae</taxon>
        <taxon>Vermiconidia</taxon>
    </lineage>
</organism>
<keyword evidence="2" id="KW-1185">Reference proteome</keyword>
<dbReference type="EMBL" id="JAUTXU010000043">
    <property type="protein sequence ID" value="KAK3716320.1"/>
    <property type="molecule type" value="Genomic_DNA"/>
</dbReference>
<reference evidence="1" key="1">
    <citation type="submission" date="2023-07" db="EMBL/GenBank/DDBJ databases">
        <title>Black Yeasts Isolated from many extreme environments.</title>
        <authorList>
            <person name="Coleine C."/>
            <person name="Stajich J.E."/>
            <person name="Selbmann L."/>
        </authorList>
    </citation>
    <scope>NUCLEOTIDE SEQUENCE</scope>
    <source>
        <strain evidence="1">CCFEE 5714</strain>
    </source>
</reference>
<proteinExistence type="predicted"/>
<accession>A0ACC3NGC3</accession>
<evidence type="ECO:0000313" key="1">
    <source>
        <dbReference type="EMBL" id="KAK3716320.1"/>
    </source>
</evidence>